<dbReference type="SUPFAM" id="SSF52540">
    <property type="entry name" value="P-loop containing nucleoside triphosphate hydrolases"/>
    <property type="match status" value="1"/>
</dbReference>
<gene>
    <name evidence="12" type="ORF">HMPREF3221_02399</name>
</gene>
<organism evidence="12 13">
    <name type="scientific">Fusobacterium nucleatum</name>
    <dbReference type="NCBI Taxonomy" id="851"/>
    <lineage>
        <taxon>Bacteria</taxon>
        <taxon>Fusobacteriati</taxon>
        <taxon>Fusobacteriota</taxon>
        <taxon>Fusobacteriia</taxon>
        <taxon>Fusobacteriales</taxon>
        <taxon>Fusobacteriaceae</taxon>
        <taxon>Fusobacterium</taxon>
    </lineage>
</organism>
<feature type="domain" description="Helicase ATP-binding" evidence="10">
    <location>
        <begin position="322"/>
        <end position="514"/>
    </location>
</feature>
<dbReference type="Pfam" id="PF22590">
    <property type="entry name" value="Cas3-like_C_2"/>
    <property type="match status" value="1"/>
</dbReference>
<feature type="domain" description="HD Cas3-type" evidence="11">
    <location>
        <begin position="25"/>
        <end position="257"/>
    </location>
</feature>
<evidence type="ECO:0000313" key="13">
    <source>
        <dbReference type="Proteomes" id="UP000070401"/>
    </source>
</evidence>
<dbReference type="Gene3D" id="3.40.50.300">
    <property type="entry name" value="P-loop containing nucleotide triphosphate hydrolases"/>
    <property type="match status" value="2"/>
</dbReference>
<dbReference type="GO" id="GO:0016787">
    <property type="term" value="F:hydrolase activity"/>
    <property type="evidence" value="ECO:0007669"/>
    <property type="project" value="UniProtKB-KW"/>
</dbReference>
<evidence type="ECO:0000313" key="12">
    <source>
        <dbReference type="EMBL" id="KXA13552.1"/>
    </source>
</evidence>
<name>A0A133NBA6_FUSNU</name>
<dbReference type="InterPro" id="IPR027417">
    <property type="entry name" value="P-loop_NTPase"/>
</dbReference>
<sequence length="849" mass="100037">MEGTMTKFEDIFDFQDKYKYLAHIKDNRKETLQEHTELANKYLKKIIEYKNLKPFFERIKNILNLKNQEEELYYKMIEDVVNFHDFGKVNSQFQIDKMLNEEIFKMEDKYNISGVLGSDHSLLSASMFIAYYFGKITDLIEIVETKKIVILFEILFALSYVISKHHGNLDSFEEYIEKLSRNNDENILKELKNISVSNGGILLQAFLEKETITIFFNFIETYISERKKKENISSLEAMSIFVFTKMMFSLLVASDYYSTNEFMQKIKYENFGNMGNIDTIKKEYENSEIIKSIRDKEKNGIPNDEDINNFRTKIFLEAEKNLEKNKENNIFFLEAPTGSGKSNTALNLSLKLLDKDRRKIFYVYPFNTLVEQNMNTLKNIFGNNEEAIKNITVVNSITALTNKNSRDIPIEEYSDILMDRQFLNYPFIVTTHVGIFNTLIGNTKEDCMPFYQLTNSVIVFDEIQAYKNTIWTEIIKILNPYAKLLNIKIIIMSATLPNLSYLLDEEEKNNISKLIKNRDEYFNNTIFKNRVEVNYDLLSEQKIEYEELLQHIIENSLNSQKILIEFISKNDAKKFYEFCENNEDLNVDHEILILTGEDNKARRNSIIKKINSKDKKIILISTQLIEAGVDIDVDVGYKNISGLDNEEQFLGRINRSCKKSGKAYFFYLTDAKKVYKNSIIIENKLNLFSDEMRDVLENKNFDVFYSKVLEILKRKAKEKINNDNFETIIFNKKFRLLKERMQLIEEQDDKKTYFFNRTLTDEEIEEIGENIDGSEVWERYVDILKEENYAKKIVELSKIREKMMYFLYEVKKNTELNYSDIKGSIIYIDDGDKYFTDGIYTGGEGDIFI</sequence>
<dbReference type="Proteomes" id="UP000070401">
    <property type="component" value="Unassembled WGS sequence"/>
</dbReference>
<protein>
    <submittedName>
        <fullName evidence="12">CRISPR-associated endonuclease Cas3-HD</fullName>
    </submittedName>
</protein>
<reference evidence="13" key="1">
    <citation type="submission" date="2016-01" db="EMBL/GenBank/DDBJ databases">
        <authorList>
            <person name="Mitreva M."/>
            <person name="Pepin K.H."/>
            <person name="Mihindukulasuriya K.A."/>
            <person name="Fulton R."/>
            <person name="Fronick C."/>
            <person name="O'Laughlin M."/>
            <person name="Miner T."/>
            <person name="Herter B."/>
            <person name="Rosa B.A."/>
            <person name="Cordes M."/>
            <person name="Tomlinson C."/>
            <person name="Wollam A."/>
            <person name="Palsikar V.B."/>
            <person name="Mardis E.R."/>
            <person name="Wilson R.K."/>
        </authorList>
    </citation>
    <scope>NUCLEOTIDE SEQUENCE [LARGE SCALE GENOMIC DNA]</scope>
    <source>
        <strain evidence="13">MJR7757B</strain>
    </source>
</reference>
<dbReference type="PROSITE" id="PS51192">
    <property type="entry name" value="HELICASE_ATP_BIND_1"/>
    <property type="match status" value="1"/>
</dbReference>
<comment type="similarity">
    <text evidence="1">In the N-terminal section; belongs to the CRISPR-associated nuclease Cas3-HD family.</text>
</comment>
<comment type="similarity">
    <text evidence="2">In the central section; belongs to the CRISPR-associated helicase Cas3 family.</text>
</comment>
<dbReference type="GO" id="GO:0051607">
    <property type="term" value="P:defense response to virus"/>
    <property type="evidence" value="ECO:0007669"/>
    <property type="project" value="UniProtKB-KW"/>
</dbReference>
<dbReference type="GO" id="GO:0003676">
    <property type="term" value="F:nucleic acid binding"/>
    <property type="evidence" value="ECO:0007669"/>
    <property type="project" value="InterPro"/>
</dbReference>
<dbReference type="EMBL" id="LRPY01000274">
    <property type="protein sequence ID" value="KXA13552.1"/>
    <property type="molecule type" value="Genomic_DNA"/>
</dbReference>
<dbReference type="NCBIfam" id="TIGR01596">
    <property type="entry name" value="cas3_HD"/>
    <property type="match status" value="1"/>
</dbReference>
<keyword evidence="4" id="KW-0479">Metal-binding</keyword>
<evidence type="ECO:0000256" key="2">
    <source>
        <dbReference type="ARBA" id="ARBA00009046"/>
    </source>
</evidence>
<evidence type="ECO:0000259" key="10">
    <source>
        <dbReference type="PROSITE" id="PS51192"/>
    </source>
</evidence>
<evidence type="ECO:0000256" key="7">
    <source>
        <dbReference type="ARBA" id="ARBA00022806"/>
    </source>
</evidence>
<evidence type="ECO:0000256" key="6">
    <source>
        <dbReference type="ARBA" id="ARBA00022801"/>
    </source>
</evidence>
<dbReference type="PROSITE" id="PS51643">
    <property type="entry name" value="HD_CAS3"/>
    <property type="match status" value="1"/>
</dbReference>
<dbReference type="SMART" id="SM00487">
    <property type="entry name" value="DEXDc"/>
    <property type="match status" value="1"/>
</dbReference>
<keyword evidence="12" id="KW-0255">Endonuclease</keyword>
<accession>A0A133NBA6</accession>
<dbReference type="CDD" id="cd09641">
    <property type="entry name" value="Cas3''_I"/>
    <property type="match status" value="1"/>
</dbReference>
<keyword evidence="9" id="KW-0051">Antiviral defense</keyword>
<dbReference type="InterPro" id="IPR014001">
    <property type="entry name" value="Helicase_ATP-bd"/>
</dbReference>
<comment type="caution">
    <text evidence="12">The sequence shown here is derived from an EMBL/GenBank/DDBJ whole genome shotgun (WGS) entry which is preliminary data.</text>
</comment>
<dbReference type="InterPro" id="IPR054712">
    <property type="entry name" value="Cas3-like_dom"/>
</dbReference>
<dbReference type="Gene3D" id="1.10.3210.30">
    <property type="match status" value="1"/>
</dbReference>
<keyword evidence="7" id="KW-0347">Helicase</keyword>
<keyword evidence="8" id="KW-0067">ATP-binding</keyword>
<evidence type="ECO:0000256" key="3">
    <source>
        <dbReference type="ARBA" id="ARBA00022722"/>
    </source>
</evidence>
<dbReference type="InterPro" id="IPR011545">
    <property type="entry name" value="DEAD/DEAH_box_helicase_dom"/>
</dbReference>
<keyword evidence="6" id="KW-0378">Hydrolase</keyword>
<dbReference type="GO" id="GO:0046872">
    <property type="term" value="F:metal ion binding"/>
    <property type="evidence" value="ECO:0007669"/>
    <property type="project" value="UniProtKB-KW"/>
</dbReference>
<keyword evidence="13" id="KW-1185">Reference proteome</keyword>
<dbReference type="InterPro" id="IPR006483">
    <property type="entry name" value="CRISPR-assoc_Cas3_HD"/>
</dbReference>
<dbReference type="AlphaFoldDB" id="A0A133NBA6"/>
<evidence type="ECO:0000256" key="4">
    <source>
        <dbReference type="ARBA" id="ARBA00022723"/>
    </source>
</evidence>
<evidence type="ECO:0000256" key="1">
    <source>
        <dbReference type="ARBA" id="ARBA00006847"/>
    </source>
</evidence>
<proteinExistence type="inferred from homology"/>
<dbReference type="GO" id="GO:0004386">
    <property type="term" value="F:helicase activity"/>
    <property type="evidence" value="ECO:0007669"/>
    <property type="project" value="UniProtKB-KW"/>
</dbReference>
<dbReference type="Pfam" id="PF00270">
    <property type="entry name" value="DEAD"/>
    <property type="match status" value="1"/>
</dbReference>
<evidence type="ECO:0000256" key="9">
    <source>
        <dbReference type="ARBA" id="ARBA00023118"/>
    </source>
</evidence>
<dbReference type="PATRIC" id="fig|851.8.peg.2422"/>
<evidence type="ECO:0000256" key="5">
    <source>
        <dbReference type="ARBA" id="ARBA00022741"/>
    </source>
</evidence>
<dbReference type="GO" id="GO:0004519">
    <property type="term" value="F:endonuclease activity"/>
    <property type="evidence" value="ECO:0007669"/>
    <property type="project" value="UniProtKB-KW"/>
</dbReference>
<evidence type="ECO:0000259" key="11">
    <source>
        <dbReference type="PROSITE" id="PS51643"/>
    </source>
</evidence>
<dbReference type="InterPro" id="IPR006474">
    <property type="entry name" value="Helicase_Cas3_CRISPR-ass_core"/>
</dbReference>
<dbReference type="NCBIfam" id="TIGR01587">
    <property type="entry name" value="cas3_core"/>
    <property type="match status" value="1"/>
</dbReference>
<dbReference type="InterPro" id="IPR038257">
    <property type="entry name" value="CRISPR-assoc_Cas3_HD_sf"/>
</dbReference>
<keyword evidence="3" id="KW-0540">Nuclease</keyword>
<keyword evidence="5" id="KW-0547">Nucleotide-binding</keyword>
<dbReference type="GO" id="GO:0005524">
    <property type="term" value="F:ATP binding"/>
    <property type="evidence" value="ECO:0007669"/>
    <property type="project" value="UniProtKB-KW"/>
</dbReference>
<evidence type="ECO:0000256" key="8">
    <source>
        <dbReference type="ARBA" id="ARBA00022840"/>
    </source>
</evidence>